<evidence type="ECO:0000256" key="6">
    <source>
        <dbReference type="ARBA" id="ARBA00022679"/>
    </source>
</evidence>
<dbReference type="EMBL" id="AAVT01000005">
    <property type="protein sequence ID" value="EAW30920.1"/>
    <property type="molecule type" value="Genomic_DNA"/>
</dbReference>
<evidence type="ECO:0000256" key="11">
    <source>
        <dbReference type="ARBA" id="ARBA00023277"/>
    </source>
</evidence>
<dbReference type="SUPFAM" id="SSF54197">
    <property type="entry name" value="HIT-like"/>
    <property type="match status" value="2"/>
</dbReference>
<comment type="pathway">
    <text evidence="2 16">Carbohydrate metabolism; galactose metabolism.</text>
</comment>
<keyword evidence="20" id="KW-1185">Reference proteome</keyword>
<dbReference type="FunFam" id="3.30.428.10:FF:000001">
    <property type="entry name" value="Galactose-1-phosphate uridylyltransferase"/>
    <property type="match status" value="1"/>
</dbReference>
<feature type="binding site" evidence="14">
    <location>
        <position position="56"/>
    </location>
    <ligand>
        <name>Zn(2+)</name>
        <dbReference type="ChEBI" id="CHEBI:29105"/>
    </ligand>
</feature>
<evidence type="ECO:0000256" key="9">
    <source>
        <dbReference type="ARBA" id="ARBA00022833"/>
    </source>
</evidence>
<dbReference type="InterPro" id="IPR005849">
    <property type="entry name" value="GalP_Utransf_N"/>
</dbReference>
<dbReference type="Proteomes" id="UP000004931">
    <property type="component" value="Unassembled WGS sequence"/>
</dbReference>
<evidence type="ECO:0000256" key="2">
    <source>
        <dbReference type="ARBA" id="ARBA00004947"/>
    </source>
</evidence>
<dbReference type="InterPro" id="IPR001937">
    <property type="entry name" value="GalP_UDPtransf1"/>
</dbReference>
<evidence type="ECO:0000256" key="12">
    <source>
        <dbReference type="NCBIfam" id="TIGR00209"/>
    </source>
</evidence>
<comment type="cofactor">
    <cofactor evidence="15">
        <name>Fe cation</name>
        <dbReference type="ChEBI" id="CHEBI:24875"/>
    </cofactor>
    <text evidence="15">Binds 1 Fe cation per subunit.</text>
</comment>
<feature type="domain" description="Galactose-1-phosphate uridyl transferase C-terminal" evidence="18">
    <location>
        <begin position="185"/>
        <end position="346"/>
    </location>
</feature>
<dbReference type="PANTHER" id="PTHR11943:SF1">
    <property type="entry name" value="GALACTOSE-1-PHOSPHATE URIDYLYLTRANSFERASE"/>
    <property type="match status" value="1"/>
</dbReference>
<dbReference type="GO" id="GO:0005737">
    <property type="term" value="C:cytoplasm"/>
    <property type="evidence" value="ECO:0007669"/>
    <property type="project" value="TreeGrafter"/>
</dbReference>
<evidence type="ECO:0000256" key="3">
    <source>
        <dbReference type="ARBA" id="ARBA00010951"/>
    </source>
</evidence>
<keyword evidence="10 16" id="KW-0299">Galactose metabolism</keyword>
<feature type="binding site" evidence="15">
    <location>
        <position position="281"/>
    </location>
    <ligand>
        <name>Fe cation</name>
        <dbReference type="ChEBI" id="CHEBI:24875"/>
    </ligand>
</feature>
<feature type="binding site" evidence="15">
    <location>
        <position position="182"/>
    </location>
    <ligand>
        <name>Fe cation</name>
        <dbReference type="ChEBI" id="CHEBI:24875"/>
    </ligand>
</feature>
<keyword evidence="8 14" id="KW-0479">Metal-binding</keyword>
<proteinExistence type="inferred from homology"/>
<evidence type="ECO:0000256" key="10">
    <source>
        <dbReference type="ARBA" id="ARBA00023144"/>
    </source>
</evidence>
<feature type="active site" description="Tele-UMP-histidine intermediate" evidence="13">
    <location>
        <position position="166"/>
    </location>
</feature>
<evidence type="ECO:0000256" key="8">
    <source>
        <dbReference type="ARBA" id="ARBA00022723"/>
    </source>
</evidence>
<dbReference type="PANTHER" id="PTHR11943">
    <property type="entry name" value="GALACTOSE-1-PHOSPHATE URIDYLYLTRANSFERASE"/>
    <property type="match status" value="1"/>
</dbReference>
<feature type="binding site" evidence="15">
    <location>
        <position position="298"/>
    </location>
    <ligand>
        <name>Fe cation</name>
        <dbReference type="ChEBI" id="CHEBI:24875"/>
    </ligand>
</feature>
<evidence type="ECO:0000256" key="5">
    <source>
        <dbReference type="ARBA" id="ARBA00016340"/>
    </source>
</evidence>
<evidence type="ECO:0000256" key="15">
    <source>
        <dbReference type="PIRSR" id="PIRSR000808-4"/>
    </source>
</evidence>
<evidence type="ECO:0000256" key="1">
    <source>
        <dbReference type="ARBA" id="ARBA00001107"/>
    </source>
</evidence>
<dbReference type="InterPro" id="IPR019779">
    <property type="entry name" value="GalP_UDPtransf1_His-AS"/>
</dbReference>
<comment type="similarity">
    <text evidence="3 16">Belongs to the galactose-1-phosphate uridylyltransferase type 1 family.</text>
</comment>
<comment type="catalytic activity">
    <reaction evidence="1 16">
        <text>alpha-D-galactose 1-phosphate + UDP-alpha-D-glucose = alpha-D-glucose 1-phosphate + UDP-alpha-D-galactose</text>
        <dbReference type="Rhea" id="RHEA:13989"/>
        <dbReference type="ChEBI" id="CHEBI:58336"/>
        <dbReference type="ChEBI" id="CHEBI:58601"/>
        <dbReference type="ChEBI" id="CHEBI:58885"/>
        <dbReference type="ChEBI" id="CHEBI:66914"/>
        <dbReference type="EC" id="2.7.7.12"/>
    </reaction>
</comment>
<evidence type="ECO:0000259" key="17">
    <source>
        <dbReference type="Pfam" id="PF01087"/>
    </source>
</evidence>
<dbReference type="InterPro" id="IPR036265">
    <property type="entry name" value="HIT-like_sf"/>
</dbReference>
<evidence type="ECO:0000256" key="13">
    <source>
        <dbReference type="PIRSR" id="PIRSR000808-1"/>
    </source>
</evidence>
<feature type="binding site" evidence="14">
    <location>
        <position position="164"/>
    </location>
    <ligand>
        <name>Zn(2+)</name>
        <dbReference type="ChEBI" id="CHEBI:29105"/>
    </ligand>
</feature>
<dbReference type="PIRSF" id="PIRSF000808">
    <property type="entry name" value="GalT"/>
    <property type="match status" value="1"/>
</dbReference>
<evidence type="ECO:0000256" key="7">
    <source>
        <dbReference type="ARBA" id="ARBA00022695"/>
    </source>
</evidence>
<evidence type="ECO:0000256" key="4">
    <source>
        <dbReference type="ARBA" id="ARBA00012384"/>
    </source>
</evidence>
<accession>A0YDN6</accession>
<keyword evidence="7 16" id="KW-0548">Nucleotidyltransferase</keyword>
<reference evidence="19 20" key="1">
    <citation type="journal article" date="2010" name="J. Bacteriol.">
        <title>Genome sequence of the oligotrophic marine Gammaproteobacterium HTCC2143, isolated from the Oregon Coast.</title>
        <authorList>
            <person name="Oh H.M."/>
            <person name="Kang I."/>
            <person name="Ferriera S."/>
            <person name="Giovannoni S.J."/>
            <person name="Cho J.C."/>
        </authorList>
    </citation>
    <scope>NUCLEOTIDE SEQUENCE [LARGE SCALE GENOMIC DNA]</scope>
    <source>
        <strain evidence="19 20">HTCC2143</strain>
    </source>
</reference>
<dbReference type="Pfam" id="PF02744">
    <property type="entry name" value="GalP_UDP_tr_C"/>
    <property type="match status" value="1"/>
</dbReference>
<evidence type="ECO:0000313" key="19">
    <source>
        <dbReference type="EMBL" id="EAW30920.1"/>
    </source>
</evidence>
<dbReference type="GO" id="GO:0008108">
    <property type="term" value="F:UDP-glucose:hexose-1-phosphate uridylyltransferase activity"/>
    <property type="evidence" value="ECO:0007669"/>
    <property type="project" value="UniProtKB-UniRule"/>
</dbReference>
<dbReference type="eggNOG" id="COG1085">
    <property type="taxonomic scope" value="Bacteria"/>
</dbReference>
<dbReference type="GO" id="GO:0008270">
    <property type="term" value="F:zinc ion binding"/>
    <property type="evidence" value="ECO:0007669"/>
    <property type="project" value="InterPro"/>
</dbReference>
<comment type="caution">
    <text evidence="19">The sequence shown here is derived from an EMBL/GenBank/DDBJ whole genome shotgun (WGS) entry which is preliminary data.</text>
</comment>
<dbReference type="PROSITE" id="PS00117">
    <property type="entry name" value="GAL_P_UDP_TRANSF_I"/>
    <property type="match status" value="1"/>
</dbReference>
<dbReference type="UniPathway" id="UPA00214"/>
<dbReference type="NCBIfam" id="TIGR00209">
    <property type="entry name" value="galT_1"/>
    <property type="match status" value="1"/>
</dbReference>
<feature type="binding site" evidence="15">
    <location>
        <position position="296"/>
    </location>
    <ligand>
        <name>Fe cation</name>
        <dbReference type="ChEBI" id="CHEBI:24875"/>
    </ligand>
</feature>
<protein>
    <recommendedName>
        <fullName evidence="5 12">Galactose-1-phosphate uridylyltransferase</fullName>
        <ecNumber evidence="4 12">2.7.7.12</ecNumber>
    </recommendedName>
</protein>
<evidence type="ECO:0000256" key="16">
    <source>
        <dbReference type="RuleBase" id="RU000506"/>
    </source>
</evidence>
<evidence type="ECO:0000259" key="18">
    <source>
        <dbReference type="Pfam" id="PF02744"/>
    </source>
</evidence>
<dbReference type="InterPro" id="IPR005850">
    <property type="entry name" value="GalP_Utransf_C"/>
</dbReference>
<keyword evidence="15" id="KW-0408">Iron</keyword>
<dbReference type="STRING" id="247633.GP2143_09997"/>
<comment type="cofactor">
    <cofactor evidence="14">
        <name>Zn(2+)</name>
        <dbReference type="ChEBI" id="CHEBI:29105"/>
    </cofactor>
    <text evidence="14">Binds 1 zinc ion per subunit.</text>
</comment>
<keyword evidence="9 14" id="KW-0862">Zinc</keyword>
<name>A0YDN6_9GAMM</name>
<dbReference type="NCBIfam" id="NF008724">
    <property type="entry name" value="PRK11720.1"/>
    <property type="match status" value="1"/>
</dbReference>
<dbReference type="GO" id="GO:0033499">
    <property type="term" value="P:galactose catabolic process via UDP-galactose, Leloir pathway"/>
    <property type="evidence" value="ECO:0007669"/>
    <property type="project" value="TreeGrafter"/>
</dbReference>
<dbReference type="OrthoDB" id="9769064at2"/>
<keyword evidence="6 16" id="KW-0808">Transferase</keyword>
<dbReference type="EC" id="2.7.7.12" evidence="4 12"/>
<dbReference type="CDD" id="cd00608">
    <property type="entry name" value="GalT"/>
    <property type="match status" value="1"/>
</dbReference>
<gene>
    <name evidence="19" type="ORF">GP2143_09997</name>
</gene>
<dbReference type="Pfam" id="PF01087">
    <property type="entry name" value="GalP_UDP_transf"/>
    <property type="match status" value="1"/>
</dbReference>
<feature type="binding site" evidence="14">
    <location>
        <position position="115"/>
    </location>
    <ligand>
        <name>Zn(2+)</name>
        <dbReference type="ChEBI" id="CHEBI:29105"/>
    </ligand>
</feature>
<feature type="binding site" evidence="14">
    <location>
        <position position="53"/>
    </location>
    <ligand>
        <name>Zn(2+)</name>
        <dbReference type="ChEBI" id="CHEBI:29105"/>
    </ligand>
</feature>
<evidence type="ECO:0000256" key="14">
    <source>
        <dbReference type="PIRSR" id="PIRSR000808-3"/>
    </source>
</evidence>
<evidence type="ECO:0000313" key="20">
    <source>
        <dbReference type="Proteomes" id="UP000004931"/>
    </source>
</evidence>
<sequence length="351" mass="40116">MTQSFDVSNSPHRRRNALNGDWVLVSPHRGKRPWLGQTEQPPVVETVSYDENCYLCPGNERMGGDFNPMYEATYAFTNDFAALRSDTTAAALEDELFTMQAESGLCKVICFSPDHSSTLAEMTVCQIQSVIDCWIAQSEEIGKQYPWVQVFENKGAIMGCSMPHPHSQIWAQDHPPTLVDREICEQTSYYQRHHRSLLLDYAHRELAQAERVVVENDDWLVVVPYWAAWPFETLLLPKFSVSRLVEINPMQKASLADILAQITIRYDNLFQCSFPYSMGWHSAPFDNAPHPEWQLHAHFYPPLLRSSSVRKFMVGYEMLAEAQRDITPEQAAAILKALSCTHYKHQLTANS</sequence>
<dbReference type="AlphaFoldDB" id="A0YDN6"/>
<dbReference type="Gene3D" id="3.30.428.10">
    <property type="entry name" value="HIT-like"/>
    <property type="match status" value="2"/>
</dbReference>
<keyword evidence="11 16" id="KW-0119">Carbohydrate metabolism</keyword>
<dbReference type="FunFam" id="3.30.428.10:FF:000002">
    <property type="entry name" value="Galactose-1-phosphate uridylyltransferase"/>
    <property type="match status" value="1"/>
</dbReference>
<feature type="domain" description="Galactose-1-phosphate uridyl transferase N-terminal" evidence="17">
    <location>
        <begin position="6"/>
        <end position="176"/>
    </location>
</feature>
<organism evidence="19 20">
    <name type="scientific">marine gamma proteobacterium HTCC2143</name>
    <dbReference type="NCBI Taxonomy" id="247633"/>
    <lineage>
        <taxon>Bacteria</taxon>
        <taxon>Pseudomonadati</taxon>
        <taxon>Pseudomonadota</taxon>
        <taxon>Gammaproteobacteria</taxon>
        <taxon>Cellvibrionales</taxon>
        <taxon>Spongiibacteraceae</taxon>
        <taxon>BD1-7 clade</taxon>
    </lineage>
</organism>